<dbReference type="PANTHER" id="PTHR32385">
    <property type="entry name" value="MANNOSYL PHOSPHORYLINOSITOL CERAMIDE SYNTHASE"/>
    <property type="match status" value="1"/>
</dbReference>
<evidence type="ECO:0000313" key="2">
    <source>
        <dbReference type="EMBL" id="MQA19998.1"/>
    </source>
</evidence>
<name>A0A843SBY4_9BURK</name>
<reference evidence="2 3" key="1">
    <citation type="submission" date="2019-10" db="EMBL/GenBank/DDBJ databases">
        <title>Two novel species isolated from a subtropical stream in China.</title>
        <authorList>
            <person name="Lu H."/>
        </authorList>
    </citation>
    <scope>NUCLEOTIDE SEQUENCE [LARGE SCALE GENOMIC DNA]</scope>
    <source>
        <strain evidence="2 3">FT103W</strain>
    </source>
</reference>
<accession>A0A843SBY4</accession>
<dbReference type="PANTHER" id="PTHR32385:SF15">
    <property type="entry name" value="INOSITOL PHOSPHOCERAMIDE MANNOSYLTRANSFERASE 1"/>
    <property type="match status" value="1"/>
</dbReference>
<dbReference type="EMBL" id="WHUF01000003">
    <property type="protein sequence ID" value="MQA19998.1"/>
    <property type="molecule type" value="Genomic_DNA"/>
</dbReference>
<organism evidence="2 3">
    <name type="scientific">Rugamonas rivuli</name>
    <dbReference type="NCBI Taxonomy" id="2743358"/>
    <lineage>
        <taxon>Bacteria</taxon>
        <taxon>Pseudomonadati</taxon>
        <taxon>Pseudomonadota</taxon>
        <taxon>Betaproteobacteria</taxon>
        <taxon>Burkholderiales</taxon>
        <taxon>Oxalobacteraceae</taxon>
        <taxon>Telluria group</taxon>
        <taxon>Rugamonas</taxon>
    </lineage>
</organism>
<gene>
    <name evidence="2" type="ORF">GEV01_10815</name>
</gene>
<evidence type="ECO:0000256" key="1">
    <source>
        <dbReference type="ARBA" id="ARBA00022679"/>
    </source>
</evidence>
<dbReference type="RefSeq" id="WP_152804203.1">
    <property type="nucleotide sequence ID" value="NZ_WHUF01000003.1"/>
</dbReference>
<keyword evidence="1" id="KW-0808">Transferase</keyword>
<sequence length="232" mass="26709">MIPKKIHYCWFGGKPLPVMAQRCLTSWKKFAPEYEIILWNESNSDIDNEYCRQAARQRNWAFISDWVRFDILAQHGGVYLDTDIELIKPLSTILSDDRFCSAWESPGLMGAGFIAAVPHDPIMQRARQLILENLIPIKKFATAPRVLMRAVDDAAGGRPLNILAPPSFYPFNPFDDNNPLNAGQLLYSDIVDETVGIHHYASSWDFKDRNRFLRVLIEKLSPRPDWRLTIDF</sequence>
<dbReference type="Pfam" id="PF04488">
    <property type="entry name" value="Gly_transf_sug"/>
    <property type="match status" value="1"/>
</dbReference>
<comment type="caution">
    <text evidence="2">The sequence shown here is derived from an EMBL/GenBank/DDBJ whole genome shotgun (WGS) entry which is preliminary data.</text>
</comment>
<protein>
    <submittedName>
        <fullName evidence="2">Polysaccharide biosynthesis protein</fullName>
    </submittedName>
</protein>
<dbReference type="Gene3D" id="3.90.550.20">
    <property type="match status" value="1"/>
</dbReference>
<dbReference type="GO" id="GO:0051999">
    <property type="term" value="P:mannosyl-inositol phosphorylceramide biosynthetic process"/>
    <property type="evidence" value="ECO:0007669"/>
    <property type="project" value="TreeGrafter"/>
</dbReference>
<dbReference type="GO" id="GO:0016020">
    <property type="term" value="C:membrane"/>
    <property type="evidence" value="ECO:0007669"/>
    <property type="project" value="GOC"/>
</dbReference>
<keyword evidence="3" id="KW-1185">Reference proteome</keyword>
<dbReference type="Proteomes" id="UP000444318">
    <property type="component" value="Unassembled WGS sequence"/>
</dbReference>
<proteinExistence type="predicted"/>
<dbReference type="AlphaFoldDB" id="A0A843SBY4"/>
<dbReference type="InterPro" id="IPR051706">
    <property type="entry name" value="Glycosyltransferase_domain"/>
</dbReference>
<dbReference type="InterPro" id="IPR029044">
    <property type="entry name" value="Nucleotide-diphossugar_trans"/>
</dbReference>
<dbReference type="GO" id="GO:0000030">
    <property type="term" value="F:mannosyltransferase activity"/>
    <property type="evidence" value="ECO:0007669"/>
    <property type="project" value="TreeGrafter"/>
</dbReference>
<dbReference type="InterPro" id="IPR007577">
    <property type="entry name" value="GlycoTrfase_DXD_sugar-bd_CS"/>
</dbReference>
<evidence type="ECO:0000313" key="3">
    <source>
        <dbReference type="Proteomes" id="UP000444318"/>
    </source>
</evidence>
<dbReference type="SUPFAM" id="SSF53448">
    <property type="entry name" value="Nucleotide-diphospho-sugar transferases"/>
    <property type="match status" value="1"/>
</dbReference>